<gene>
    <name evidence="2" type="ORF">GCM10023330_24190</name>
</gene>
<dbReference type="InterPro" id="IPR001173">
    <property type="entry name" value="Glyco_trans_2-like"/>
</dbReference>
<dbReference type="Proteomes" id="UP001501433">
    <property type="component" value="Unassembled WGS sequence"/>
</dbReference>
<dbReference type="Gene3D" id="3.90.550.10">
    <property type="entry name" value="Spore Coat Polysaccharide Biosynthesis Protein SpsA, Chain A"/>
    <property type="match status" value="1"/>
</dbReference>
<evidence type="ECO:0000313" key="2">
    <source>
        <dbReference type="EMBL" id="GAA4815306.1"/>
    </source>
</evidence>
<evidence type="ECO:0000259" key="1">
    <source>
        <dbReference type="Pfam" id="PF00535"/>
    </source>
</evidence>
<sequence>MALTKKYPRITVVTPNYNQGDYIEETINSVLNQNYPNLEYIIIDGGSTDQSLDIIKKYEKDLAYWNSEPDGGMYYAINKGFLKATGDIMCWINSDDILWENSLFSVANIFSSNPNIHWLQGRPTMIDKNNNVIVQKEYFFSKFYFYFLEYEKTFSFIQQESSFWSKTLWDKAGGYLNTSFKISADFDLWLRFFELEKMYCTKEHLGAFREREGQKSGDRKQYLNETKESLLLNFKKLSVFEKAMVKLMKLLSSINTLFQNKYLSKIFNKLIKIIIGKPKFVE</sequence>
<comment type="caution">
    <text evidence="2">The sequence shown here is derived from an EMBL/GenBank/DDBJ whole genome shotgun (WGS) entry which is preliminary data.</text>
</comment>
<name>A0ABP9CQ76_9FLAO</name>
<dbReference type="Pfam" id="PF00535">
    <property type="entry name" value="Glycos_transf_2"/>
    <property type="match status" value="1"/>
</dbReference>
<dbReference type="InterPro" id="IPR050834">
    <property type="entry name" value="Glycosyltransf_2"/>
</dbReference>
<accession>A0ABP9CQ76</accession>
<dbReference type="PANTHER" id="PTHR43685:SF2">
    <property type="entry name" value="GLYCOSYLTRANSFERASE 2-LIKE DOMAIN-CONTAINING PROTEIN"/>
    <property type="match status" value="1"/>
</dbReference>
<protein>
    <recommendedName>
        <fullName evidence="1">Glycosyltransferase 2-like domain-containing protein</fullName>
    </recommendedName>
</protein>
<dbReference type="EMBL" id="BAABJW010000004">
    <property type="protein sequence ID" value="GAA4815306.1"/>
    <property type="molecule type" value="Genomic_DNA"/>
</dbReference>
<evidence type="ECO:0000313" key="3">
    <source>
        <dbReference type="Proteomes" id="UP001501433"/>
    </source>
</evidence>
<feature type="domain" description="Glycosyltransferase 2-like" evidence="1">
    <location>
        <begin position="11"/>
        <end position="148"/>
    </location>
</feature>
<proteinExistence type="predicted"/>
<dbReference type="SUPFAM" id="SSF53448">
    <property type="entry name" value="Nucleotide-diphospho-sugar transferases"/>
    <property type="match status" value="1"/>
</dbReference>
<dbReference type="CDD" id="cd06433">
    <property type="entry name" value="GT_2_WfgS_like"/>
    <property type="match status" value="1"/>
</dbReference>
<organism evidence="2 3">
    <name type="scientific">Litoribaculum gwangyangense</name>
    <dbReference type="NCBI Taxonomy" id="1130722"/>
    <lineage>
        <taxon>Bacteria</taxon>
        <taxon>Pseudomonadati</taxon>
        <taxon>Bacteroidota</taxon>
        <taxon>Flavobacteriia</taxon>
        <taxon>Flavobacteriales</taxon>
        <taxon>Flavobacteriaceae</taxon>
        <taxon>Litoribaculum</taxon>
    </lineage>
</organism>
<reference evidence="3" key="1">
    <citation type="journal article" date="2019" name="Int. J. Syst. Evol. Microbiol.">
        <title>The Global Catalogue of Microorganisms (GCM) 10K type strain sequencing project: providing services to taxonomists for standard genome sequencing and annotation.</title>
        <authorList>
            <consortium name="The Broad Institute Genomics Platform"/>
            <consortium name="The Broad Institute Genome Sequencing Center for Infectious Disease"/>
            <person name="Wu L."/>
            <person name="Ma J."/>
        </authorList>
    </citation>
    <scope>NUCLEOTIDE SEQUENCE [LARGE SCALE GENOMIC DNA]</scope>
    <source>
        <strain evidence="3">JCM 18325</strain>
    </source>
</reference>
<keyword evidence="3" id="KW-1185">Reference proteome</keyword>
<dbReference type="InterPro" id="IPR029044">
    <property type="entry name" value="Nucleotide-diphossugar_trans"/>
</dbReference>
<dbReference type="RefSeq" id="WP_345277251.1">
    <property type="nucleotide sequence ID" value="NZ_BAABJW010000004.1"/>
</dbReference>
<dbReference type="PANTHER" id="PTHR43685">
    <property type="entry name" value="GLYCOSYLTRANSFERASE"/>
    <property type="match status" value="1"/>
</dbReference>